<evidence type="ECO:0000313" key="1">
    <source>
        <dbReference type="EnsemblPlants" id="EMT14557"/>
    </source>
</evidence>
<reference evidence="1" key="1">
    <citation type="submission" date="2015-06" db="UniProtKB">
        <authorList>
            <consortium name="EnsemblPlants"/>
        </authorList>
    </citation>
    <scope>IDENTIFICATION</scope>
</reference>
<dbReference type="EnsemblPlants" id="EMT14557">
    <property type="protein sequence ID" value="EMT14557"/>
    <property type="gene ID" value="F775_08217"/>
</dbReference>
<name>N1QZA6_AEGTA</name>
<sequence>MDCGNLHVGVEDLRDGPDPQGRADGLQAREALRRHPHTANVDALQFRALVHECH</sequence>
<accession>N1QZA6</accession>
<dbReference type="AlphaFoldDB" id="N1QZA6"/>
<protein>
    <submittedName>
        <fullName evidence="1">Uncharacterized protein</fullName>
    </submittedName>
</protein>
<organism evidence="1">
    <name type="scientific">Aegilops tauschii</name>
    <name type="common">Tausch's goatgrass</name>
    <name type="synonym">Aegilops squarrosa</name>
    <dbReference type="NCBI Taxonomy" id="37682"/>
    <lineage>
        <taxon>Eukaryota</taxon>
        <taxon>Viridiplantae</taxon>
        <taxon>Streptophyta</taxon>
        <taxon>Embryophyta</taxon>
        <taxon>Tracheophyta</taxon>
        <taxon>Spermatophyta</taxon>
        <taxon>Magnoliopsida</taxon>
        <taxon>Liliopsida</taxon>
        <taxon>Poales</taxon>
        <taxon>Poaceae</taxon>
        <taxon>BOP clade</taxon>
        <taxon>Pooideae</taxon>
        <taxon>Triticodae</taxon>
        <taxon>Triticeae</taxon>
        <taxon>Triticinae</taxon>
        <taxon>Aegilops</taxon>
    </lineage>
</organism>
<proteinExistence type="predicted"/>